<comment type="similarity">
    <text evidence="2 14">Belongs to the cytochrome c oxidase subunit 2 family.</text>
</comment>
<evidence type="ECO:0000256" key="6">
    <source>
        <dbReference type="ARBA" id="ARBA00022692"/>
    </source>
</evidence>
<dbReference type="InterPro" id="IPR036257">
    <property type="entry name" value="Cyt_c_oxidase_su2_TM_sf"/>
</dbReference>
<dbReference type="InterPro" id="IPR010514">
    <property type="entry name" value="COX_ARM"/>
</dbReference>
<evidence type="ECO:0000256" key="11">
    <source>
        <dbReference type="ARBA" id="ARBA00023136"/>
    </source>
</evidence>
<evidence type="ECO:0000256" key="3">
    <source>
        <dbReference type="ARBA" id="ARBA00022448"/>
    </source>
</evidence>
<sequence length="367" mass="40216">MKYVKHALLLAIASLLCGCNLVVMSPSGDIAQQQSDLIIYSTILMLIVVLPVMALTVFFAIKYRASNKDAAYEPDWHHSTSLEMVIWAVPMAIILCLAGLTWVATHRLDPYQPLTRISEDQPVDETVEPLVIQVVAMDWKWLFVYPQYGIAAVNEAAAPVDRPIKFEITSTTVMNSFYVPALAGQIYAMPGMQTELNAVINKAGDYKGFSANYSGAGFSHMDFRFHGVDTGGFDAWVEKVRAEGKSELGRTQFLSLDQKSIDHPVTYYTAVDQELWGAILNQCVDSSKLCQNDMMMVDALGGGGIEGLTMRDIFAGICSSDDPAGLLTGIQRANAETAPQSERKMTLVQLDGEGLGLLDALKTRQTN</sequence>
<dbReference type="Gene3D" id="2.60.40.420">
    <property type="entry name" value="Cupredoxins - blue copper proteins"/>
    <property type="match status" value="1"/>
</dbReference>
<feature type="domain" description="Cytochrome oxidase subunit II copper A binding" evidence="16">
    <location>
        <begin position="127"/>
        <end position="239"/>
    </location>
</feature>
<evidence type="ECO:0000256" key="12">
    <source>
        <dbReference type="ARBA" id="ARBA00023139"/>
    </source>
</evidence>
<evidence type="ECO:0000313" key="18">
    <source>
        <dbReference type="EMBL" id="MFD1696211.1"/>
    </source>
</evidence>
<dbReference type="NCBIfam" id="TIGR01433">
    <property type="entry name" value="CyoA"/>
    <property type="match status" value="1"/>
</dbReference>
<evidence type="ECO:0000256" key="14">
    <source>
        <dbReference type="PIRNR" id="PIRNR000292"/>
    </source>
</evidence>
<dbReference type="Gene3D" id="1.10.287.90">
    <property type="match status" value="1"/>
</dbReference>
<dbReference type="CDD" id="cd04212">
    <property type="entry name" value="CuRO_UO_II"/>
    <property type="match status" value="1"/>
</dbReference>
<dbReference type="PIRSF" id="PIRSF000292">
    <property type="entry name" value="Ubi_od_II"/>
    <property type="match status" value="1"/>
</dbReference>
<dbReference type="EMBL" id="JBHUFA010000004">
    <property type="protein sequence ID" value="MFD1696211.1"/>
    <property type="molecule type" value="Genomic_DNA"/>
</dbReference>
<keyword evidence="3 14" id="KW-0813">Transport</keyword>
<evidence type="ECO:0000313" key="19">
    <source>
        <dbReference type="Proteomes" id="UP001597327"/>
    </source>
</evidence>
<name>A0ABW4JYF2_9HYPH</name>
<keyword evidence="13" id="KW-0449">Lipoprotein</keyword>
<evidence type="ECO:0000259" key="17">
    <source>
        <dbReference type="PROSITE" id="PS50999"/>
    </source>
</evidence>
<keyword evidence="10 14" id="KW-0560">Oxidoreductase</keyword>
<organism evidence="18 19">
    <name type="scientific">Roseibium aestuarii</name>
    <dbReference type="NCBI Taxonomy" id="2600299"/>
    <lineage>
        <taxon>Bacteria</taxon>
        <taxon>Pseudomonadati</taxon>
        <taxon>Pseudomonadota</taxon>
        <taxon>Alphaproteobacteria</taxon>
        <taxon>Hyphomicrobiales</taxon>
        <taxon>Stappiaceae</taxon>
        <taxon>Roseibium</taxon>
    </lineage>
</organism>
<dbReference type="InterPro" id="IPR045187">
    <property type="entry name" value="CcO_II"/>
</dbReference>
<dbReference type="Pfam" id="PF00116">
    <property type="entry name" value="COX2"/>
    <property type="match status" value="1"/>
</dbReference>
<evidence type="ECO:0000256" key="7">
    <source>
        <dbReference type="ARBA" id="ARBA00022729"/>
    </source>
</evidence>
<reference evidence="19" key="1">
    <citation type="journal article" date="2019" name="Int. J. Syst. Evol. Microbiol.">
        <title>The Global Catalogue of Microorganisms (GCM) 10K type strain sequencing project: providing services to taxonomists for standard genome sequencing and annotation.</title>
        <authorList>
            <consortium name="The Broad Institute Genomics Platform"/>
            <consortium name="The Broad Institute Genome Sequencing Center for Infectious Disease"/>
            <person name="Wu L."/>
            <person name="Ma J."/>
        </authorList>
    </citation>
    <scope>NUCLEOTIDE SEQUENCE [LARGE SCALE GENOMIC DNA]</scope>
    <source>
        <strain evidence="19">JCM 3369</strain>
    </source>
</reference>
<keyword evidence="19" id="KW-1185">Reference proteome</keyword>
<feature type="transmembrane region" description="Helical" evidence="15">
    <location>
        <begin position="37"/>
        <end position="61"/>
    </location>
</feature>
<evidence type="ECO:0000256" key="2">
    <source>
        <dbReference type="ARBA" id="ARBA00007866"/>
    </source>
</evidence>
<keyword evidence="11 14" id="KW-0472">Membrane</keyword>
<feature type="domain" description="Cytochrome oxidase subunit II transmembrane region profile" evidence="17">
    <location>
        <begin position="15"/>
        <end position="112"/>
    </location>
</feature>
<comment type="subcellular location">
    <subcellularLocation>
        <location evidence="1">Cell membrane</location>
        <topology evidence="1">Multi-pass membrane protein</topology>
    </subcellularLocation>
</comment>
<proteinExistence type="inferred from homology"/>
<dbReference type="SUPFAM" id="SSF49503">
    <property type="entry name" value="Cupredoxins"/>
    <property type="match status" value="1"/>
</dbReference>
<evidence type="ECO:0000256" key="10">
    <source>
        <dbReference type="ARBA" id="ARBA00023002"/>
    </source>
</evidence>
<dbReference type="SUPFAM" id="SSF81464">
    <property type="entry name" value="Cytochrome c oxidase subunit II-like, transmembrane region"/>
    <property type="match status" value="1"/>
</dbReference>
<dbReference type="InterPro" id="IPR008972">
    <property type="entry name" value="Cupredoxin"/>
</dbReference>
<keyword evidence="8 14" id="KW-0249">Electron transport</keyword>
<accession>A0ABW4JYF2</accession>
<gene>
    <name evidence="18" type="primary">cyoA</name>
    <name evidence="18" type="ORF">ACFSC7_11845</name>
</gene>
<evidence type="ECO:0000256" key="9">
    <source>
        <dbReference type="ARBA" id="ARBA00022989"/>
    </source>
</evidence>
<evidence type="ECO:0000256" key="4">
    <source>
        <dbReference type="ARBA" id="ARBA00022475"/>
    </source>
</evidence>
<dbReference type="InterPro" id="IPR006333">
    <property type="entry name" value="Cyt_o_ubiquinol_oxidase_su2"/>
</dbReference>
<dbReference type="InterPro" id="IPR011759">
    <property type="entry name" value="Cyt_c_oxidase_su2_TM_dom"/>
</dbReference>
<keyword evidence="5 14" id="KW-0679">Respiratory chain</keyword>
<evidence type="ECO:0000256" key="8">
    <source>
        <dbReference type="ARBA" id="ARBA00022982"/>
    </source>
</evidence>
<keyword evidence="9 15" id="KW-1133">Transmembrane helix</keyword>
<keyword evidence="4 14" id="KW-1003">Cell membrane</keyword>
<evidence type="ECO:0000256" key="15">
    <source>
        <dbReference type="SAM" id="Phobius"/>
    </source>
</evidence>
<dbReference type="PROSITE" id="PS50857">
    <property type="entry name" value="COX2_CUA"/>
    <property type="match status" value="1"/>
</dbReference>
<evidence type="ECO:0000256" key="1">
    <source>
        <dbReference type="ARBA" id="ARBA00004651"/>
    </source>
</evidence>
<dbReference type="InterPro" id="IPR034227">
    <property type="entry name" value="CuRO_UO_II"/>
</dbReference>
<evidence type="ECO:0000256" key="13">
    <source>
        <dbReference type="ARBA" id="ARBA00023288"/>
    </source>
</evidence>
<comment type="caution">
    <text evidence="18">The sequence shown here is derived from an EMBL/GenBank/DDBJ whole genome shotgun (WGS) entry which is preliminary data.</text>
</comment>
<dbReference type="Proteomes" id="UP001597327">
    <property type="component" value="Unassembled WGS sequence"/>
</dbReference>
<dbReference type="PROSITE" id="PS50999">
    <property type="entry name" value="COX2_TM"/>
    <property type="match status" value="1"/>
</dbReference>
<protein>
    <recommendedName>
        <fullName evidence="14">Ubiquinol oxidase subunit 2</fullName>
    </recommendedName>
</protein>
<evidence type="ECO:0000259" key="16">
    <source>
        <dbReference type="PROSITE" id="PS50857"/>
    </source>
</evidence>
<keyword evidence="7" id="KW-0732">Signal</keyword>
<evidence type="ECO:0000256" key="5">
    <source>
        <dbReference type="ARBA" id="ARBA00022660"/>
    </source>
</evidence>
<dbReference type="RefSeq" id="WP_149892888.1">
    <property type="nucleotide sequence ID" value="NZ_JBHUFA010000004.1"/>
</dbReference>
<keyword evidence="12" id="KW-0564">Palmitate</keyword>
<dbReference type="PANTHER" id="PTHR22888">
    <property type="entry name" value="CYTOCHROME C OXIDASE, SUBUNIT II"/>
    <property type="match status" value="1"/>
</dbReference>
<dbReference type="PROSITE" id="PS51257">
    <property type="entry name" value="PROKAR_LIPOPROTEIN"/>
    <property type="match status" value="1"/>
</dbReference>
<dbReference type="InterPro" id="IPR002429">
    <property type="entry name" value="CcO_II-like_C"/>
</dbReference>
<dbReference type="PANTHER" id="PTHR22888:SF18">
    <property type="entry name" value="CYTOCHROME BO(3) UBIQUINOL OXIDASE SUBUNIT 2"/>
    <property type="match status" value="1"/>
</dbReference>
<feature type="transmembrane region" description="Helical" evidence="15">
    <location>
        <begin position="82"/>
        <end position="104"/>
    </location>
</feature>
<dbReference type="Pfam" id="PF06481">
    <property type="entry name" value="COX_ARM"/>
    <property type="match status" value="1"/>
</dbReference>
<keyword evidence="6 15" id="KW-0812">Transmembrane</keyword>